<sequence length="130" mass="14321">MSPRATLIRMVQWRFAVSAMDKWFNIINGTGVHLWLNGDTHGENHDYSSSLGVHFVDNGAGIQKESASGIPTYAADYDWLKLQYHTANDKWSYAKTFNATTIGVVTTKHCWYAPNDGAEGKECASSSGSS</sequence>
<keyword evidence="2" id="KW-1185">Reference proteome</keyword>
<dbReference type="AlphaFoldDB" id="A0A8T1V406"/>
<reference evidence="1" key="1">
    <citation type="submission" date="2021-02" db="EMBL/GenBank/DDBJ databases">
        <authorList>
            <person name="Palmer J.M."/>
        </authorList>
    </citation>
    <scope>NUCLEOTIDE SEQUENCE</scope>
    <source>
        <strain evidence="1">SCRP734</strain>
    </source>
</reference>
<evidence type="ECO:0000313" key="2">
    <source>
        <dbReference type="Proteomes" id="UP000694044"/>
    </source>
</evidence>
<name>A0A8T1V406_9STRA</name>
<dbReference type="Proteomes" id="UP000694044">
    <property type="component" value="Unassembled WGS sequence"/>
</dbReference>
<dbReference type="OrthoDB" id="10460490at2759"/>
<comment type="caution">
    <text evidence="1">The sequence shown here is derived from an EMBL/GenBank/DDBJ whole genome shotgun (WGS) entry which is preliminary data.</text>
</comment>
<protein>
    <submittedName>
        <fullName evidence="1">Uncharacterized protein</fullName>
    </submittedName>
</protein>
<organism evidence="1 2">
    <name type="scientific">Phytophthora pseudosyringae</name>
    <dbReference type="NCBI Taxonomy" id="221518"/>
    <lineage>
        <taxon>Eukaryota</taxon>
        <taxon>Sar</taxon>
        <taxon>Stramenopiles</taxon>
        <taxon>Oomycota</taxon>
        <taxon>Peronosporomycetes</taxon>
        <taxon>Peronosporales</taxon>
        <taxon>Peronosporaceae</taxon>
        <taxon>Phytophthora</taxon>
    </lineage>
</organism>
<gene>
    <name evidence="1" type="ORF">PHYPSEUDO_000292</name>
</gene>
<accession>A0A8T1V406</accession>
<dbReference type="EMBL" id="JAGDFM010001005">
    <property type="protein sequence ID" value="KAG7375666.1"/>
    <property type="molecule type" value="Genomic_DNA"/>
</dbReference>
<proteinExistence type="predicted"/>
<evidence type="ECO:0000313" key="1">
    <source>
        <dbReference type="EMBL" id="KAG7375666.1"/>
    </source>
</evidence>